<evidence type="ECO:0000313" key="1">
    <source>
        <dbReference type="EMBL" id="PWN46541.1"/>
    </source>
</evidence>
<name>A0ACD0NL71_9BASI</name>
<evidence type="ECO:0000313" key="2">
    <source>
        <dbReference type="Proteomes" id="UP000245626"/>
    </source>
</evidence>
<reference evidence="1 2" key="1">
    <citation type="journal article" date="2018" name="Mol. Biol. Evol.">
        <title>Broad Genomic Sampling Reveals a Smut Pathogenic Ancestry of the Fungal Clade Ustilaginomycotina.</title>
        <authorList>
            <person name="Kijpornyongpan T."/>
            <person name="Mondo S.J."/>
            <person name="Barry K."/>
            <person name="Sandor L."/>
            <person name="Lee J."/>
            <person name="Lipzen A."/>
            <person name="Pangilinan J."/>
            <person name="LaButti K."/>
            <person name="Hainaut M."/>
            <person name="Henrissat B."/>
            <person name="Grigoriev I.V."/>
            <person name="Spatafora J.W."/>
            <person name="Aime M.C."/>
        </authorList>
    </citation>
    <scope>NUCLEOTIDE SEQUENCE [LARGE SCALE GENOMIC DNA]</scope>
    <source>
        <strain evidence="1 2">SA 807</strain>
    </source>
</reference>
<organism evidence="1 2">
    <name type="scientific">Violaceomyces palustris</name>
    <dbReference type="NCBI Taxonomy" id="1673888"/>
    <lineage>
        <taxon>Eukaryota</taxon>
        <taxon>Fungi</taxon>
        <taxon>Dikarya</taxon>
        <taxon>Basidiomycota</taxon>
        <taxon>Ustilaginomycotina</taxon>
        <taxon>Ustilaginomycetes</taxon>
        <taxon>Violaceomycetales</taxon>
        <taxon>Violaceomycetaceae</taxon>
        <taxon>Violaceomyces</taxon>
    </lineage>
</organism>
<dbReference type="EMBL" id="KZ820916">
    <property type="protein sequence ID" value="PWN46541.1"/>
    <property type="molecule type" value="Genomic_DNA"/>
</dbReference>
<protein>
    <submittedName>
        <fullName evidence="1">Terpenoid cyclases/Protein prenyltransferase</fullName>
    </submittedName>
</protein>
<sequence length="348" mass="38201">MTLAFFCLAGLDLLGLVEQRLTPDERSEFSDWIYDQQIPSSQGGGFRGSPAGGDLPSASKEPAAFDTANLAMTYTALLNLAILRDDFSRLDRQGVLAHVKSLQQPDGSFASAKGQQEYDARFVYCAFAICYMLDDWSPIDVDAALEFLSRSKSYDGAFGQAPTQESQGGSTYCALSALSLSGRLSHLTLEERHAASKWLLSRQIPGSGFNGRIDKPVDTCYSFWCGASAWVLSSHANLDHLSDMVHLLSNQSPIGGISKALGEPPDVMHSYLSMAALSIHAHSIPPERDPSGTKPIDRGCTPVAEEEGSRQREERMRQKLKGYLREIQPDLNLTLESKSHLVAKLWRR</sequence>
<keyword evidence="2" id="KW-1185">Reference proteome</keyword>
<gene>
    <name evidence="1" type="ORF">IE53DRAFT_391286</name>
</gene>
<proteinExistence type="predicted"/>
<accession>A0ACD0NL71</accession>
<dbReference type="Proteomes" id="UP000245626">
    <property type="component" value="Unassembled WGS sequence"/>
</dbReference>